<organism evidence="2 3">
    <name type="scientific">Nitzschia inconspicua</name>
    <dbReference type="NCBI Taxonomy" id="303405"/>
    <lineage>
        <taxon>Eukaryota</taxon>
        <taxon>Sar</taxon>
        <taxon>Stramenopiles</taxon>
        <taxon>Ochrophyta</taxon>
        <taxon>Bacillariophyta</taxon>
        <taxon>Bacillariophyceae</taxon>
        <taxon>Bacillariophycidae</taxon>
        <taxon>Bacillariales</taxon>
        <taxon>Bacillariaceae</taxon>
        <taxon>Nitzschia</taxon>
    </lineage>
</organism>
<reference evidence="2" key="1">
    <citation type="journal article" date="2021" name="Sci. Rep.">
        <title>Diploid genomic architecture of Nitzschia inconspicua, an elite biomass production diatom.</title>
        <authorList>
            <person name="Oliver A."/>
            <person name="Podell S."/>
            <person name="Pinowska A."/>
            <person name="Traller J.C."/>
            <person name="Smith S.R."/>
            <person name="McClure R."/>
            <person name="Beliaev A."/>
            <person name="Bohutskyi P."/>
            <person name="Hill E.A."/>
            <person name="Rabines A."/>
            <person name="Zheng H."/>
            <person name="Allen L.Z."/>
            <person name="Kuo A."/>
            <person name="Grigoriev I.V."/>
            <person name="Allen A.E."/>
            <person name="Hazlebeck D."/>
            <person name="Allen E.E."/>
        </authorList>
    </citation>
    <scope>NUCLEOTIDE SEQUENCE</scope>
    <source>
        <strain evidence="2">Hildebrandi</strain>
    </source>
</reference>
<evidence type="ECO:0000256" key="1">
    <source>
        <dbReference type="SAM" id="MobiDB-lite"/>
    </source>
</evidence>
<gene>
    <name evidence="2" type="ORF">IV203_033165</name>
</gene>
<dbReference type="AlphaFoldDB" id="A0A9K3KKW1"/>
<dbReference type="GO" id="GO:0030638">
    <property type="term" value="P:polyketide metabolic process"/>
    <property type="evidence" value="ECO:0007669"/>
    <property type="project" value="InterPro"/>
</dbReference>
<evidence type="ECO:0000313" key="2">
    <source>
        <dbReference type="EMBL" id="KAG7345634.1"/>
    </source>
</evidence>
<protein>
    <submittedName>
        <fullName evidence="2">SnoaL-like polyketide cyclase</fullName>
    </submittedName>
</protein>
<dbReference type="EMBL" id="JAGRRH010000022">
    <property type="protein sequence ID" value="KAG7345634.1"/>
    <property type="molecule type" value="Genomic_DNA"/>
</dbReference>
<name>A0A9K3KKW1_9STRA</name>
<feature type="region of interest" description="Disordered" evidence="1">
    <location>
        <begin position="129"/>
        <end position="221"/>
    </location>
</feature>
<feature type="compositionally biased region" description="Basic residues" evidence="1">
    <location>
        <begin position="1"/>
        <end position="11"/>
    </location>
</feature>
<reference evidence="2" key="2">
    <citation type="submission" date="2021-04" db="EMBL/GenBank/DDBJ databases">
        <authorList>
            <person name="Podell S."/>
        </authorList>
    </citation>
    <scope>NUCLEOTIDE SEQUENCE</scope>
    <source>
        <strain evidence="2">Hildebrandi</strain>
    </source>
</reference>
<sequence>MRMFFGKKKDKTNKATPTTGRAARQEQPQQQLTSTAQTTVVKYVGASKHVTTNSVDSMGRQVSRTEIIKLTPDEMEELGIVPKATTATALTDSKSDTDSNYPYIRDNQDDQSMAGYSMAGYSLGGFSDILPPPSFQNQEKNHQNLKESYQPPPSTANMMVTPVDDEDNSSKSSQEEESDSLREEDSLDEKYHKQKQQQQQQERQLPAQPEPHDKEARSLQDRQKELDALAVASANASIDNSVGASAAEEYMAAIDVTRELVKKFITDIWNRGEVDLIPIICHPSLRFNGHVGMDRVGHEGFARMVTTVREALTDYHCEIHSMVVESTKAFCRLRFTGKHTGNLLGYPPTGKTVAWMGASEFTCKNGKILKVWELGDLKSLEEQLRSDI</sequence>
<dbReference type="Pfam" id="PF07366">
    <property type="entry name" value="SnoaL"/>
    <property type="match status" value="1"/>
</dbReference>
<dbReference type="OrthoDB" id="41330at2759"/>
<feature type="compositionally biased region" description="Polar residues" evidence="1">
    <location>
        <begin position="26"/>
        <end position="36"/>
    </location>
</feature>
<dbReference type="InterPro" id="IPR009959">
    <property type="entry name" value="Cyclase_SnoaL-like"/>
</dbReference>
<comment type="caution">
    <text evidence="2">The sequence shown here is derived from an EMBL/GenBank/DDBJ whole genome shotgun (WGS) entry which is preliminary data.</text>
</comment>
<accession>A0A9K3KKW1</accession>
<dbReference type="Proteomes" id="UP000693970">
    <property type="component" value="Unassembled WGS sequence"/>
</dbReference>
<feature type="compositionally biased region" description="Basic and acidic residues" evidence="1">
    <location>
        <begin position="210"/>
        <end position="221"/>
    </location>
</feature>
<dbReference type="PANTHER" id="PTHR38436:SF1">
    <property type="entry name" value="ESTER CYCLASE"/>
    <property type="match status" value="1"/>
</dbReference>
<keyword evidence="3" id="KW-1185">Reference proteome</keyword>
<dbReference type="PANTHER" id="PTHR38436">
    <property type="entry name" value="POLYKETIDE CYCLASE SNOAL-LIKE DOMAIN"/>
    <property type="match status" value="1"/>
</dbReference>
<feature type="region of interest" description="Disordered" evidence="1">
    <location>
        <begin position="89"/>
        <end position="110"/>
    </location>
</feature>
<feature type="compositionally biased region" description="Basic and acidic residues" evidence="1">
    <location>
        <begin position="179"/>
        <end position="191"/>
    </location>
</feature>
<evidence type="ECO:0000313" key="3">
    <source>
        <dbReference type="Proteomes" id="UP000693970"/>
    </source>
</evidence>
<feature type="region of interest" description="Disordered" evidence="1">
    <location>
        <begin position="1"/>
        <end position="36"/>
    </location>
</feature>
<proteinExistence type="predicted"/>